<protein>
    <submittedName>
        <fullName evidence="1">Uncharacterized protein</fullName>
    </submittedName>
</protein>
<evidence type="ECO:0000313" key="2">
    <source>
        <dbReference type="Proteomes" id="UP000218334"/>
    </source>
</evidence>
<evidence type="ECO:0000313" key="1">
    <source>
        <dbReference type="EMBL" id="PBK64653.1"/>
    </source>
</evidence>
<accession>A0A2H3BLB5</accession>
<dbReference type="Proteomes" id="UP000218334">
    <property type="component" value="Unassembled WGS sequence"/>
</dbReference>
<sequence length="70" mass="8367">MLYFSVVLQVATVFSTWAVVLSVHCQTIKYHFVRDSHRYRRTVLFRMRRTMNSVSDENAIEQKNEVRCLV</sequence>
<reference evidence="2" key="1">
    <citation type="journal article" date="2017" name="Nat. Ecol. Evol.">
        <title>Genome expansion and lineage-specific genetic innovations in the forest pathogenic fungi Armillaria.</title>
        <authorList>
            <person name="Sipos G."/>
            <person name="Prasanna A.N."/>
            <person name="Walter M.C."/>
            <person name="O'Connor E."/>
            <person name="Balint B."/>
            <person name="Krizsan K."/>
            <person name="Kiss B."/>
            <person name="Hess J."/>
            <person name="Varga T."/>
            <person name="Slot J."/>
            <person name="Riley R."/>
            <person name="Boka B."/>
            <person name="Rigling D."/>
            <person name="Barry K."/>
            <person name="Lee J."/>
            <person name="Mihaltcheva S."/>
            <person name="LaButti K."/>
            <person name="Lipzen A."/>
            <person name="Waldron R."/>
            <person name="Moloney N.M."/>
            <person name="Sperisen C."/>
            <person name="Kredics L."/>
            <person name="Vagvoelgyi C."/>
            <person name="Patrignani A."/>
            <person name="Fitzpatrick D."/>
            <person name="Nagy I."/>
            <person name="Doyle S."/>
            <person name="Anderson J.B."/>
            <person name="Grigoriev I.V."/>
            <person name="Gueldener U."/>
            <person name="Muensterkoetter M."/>
            <person name="Nagy L.G."/>
        </authorList>
    </citation>
    <scope>NUCLEOTIDE SEQUENCE [LARGE SCALE GENOMIC DNA]</scope>
    <source>
        <strain evidence="2">28-4</strain>
    </source>
</reference>
<gene>
    <name evidence="1" type="ORF">ARMSODRAFT_457368</name>
</gene>
<organism evidence="1 2">
    <name type="scientific">Armillaria solidipes</name>
    <dbReference type="NCBI Taxonomy" id="1076256"/>
    <lineage>
        <taxon>Eukaryota</taxon>
        <taxon>Fungi</taxon>
        <taxon>Dikarya</taxon>
        <taxon>Basidiomycota</taxon>
        <taxon>Agaricomycotina</taxon>
        <taxon>Agaricomycetes</taxon>
        <taxon>Agaricomycetidae</taxon>
        <taxon>Agaricales</taxon>
        <taxon>Marasmiineae</taxon>
        <taxon>Physalacriaceae</taxon>
        <taxon>Armillaria</taxon>
    </lineage>
</organism>
<keyword evidence="2" id="KW-1185">Reference proteome</keyword>
<dbReference type="EMBL" id="KZ293450">
    <property type="protein sequence ID" value="PBK64653.1"/>
    <property type="molecule type" value="Genomic_DNA"/>
</dbReference>
<name>A0A2H3BLB5_9AGAR</name>
<dbReference type="AlphaFoldDB" id="A0A2H3BLB5"/>
<proteinExistence type="predicted"/>